<sequence length="646" mass="71619">MSSRARFATLCTWLVVCILRADKVTGQASSWHPRRFRQTLDGRKTPVQVVPQSFGKAAFDDTNDTEALEDGDKPLDGPFSVTSLASERAISGSKSREQSDYLAAKDSGVQALHQLQGASQVQSKTDEDFIASLILRTETSAPPLVRDGDKPLDGPFSVMSMASERAASGSKSREQSDYLASKHSGAQALHQLQGASQVQSKTDEEFNASSFLRTETITPLVRELDTFVLKQLFELTENNTRAMEEKVTAFRESRKAADRPDMICLEDCAMQHWQASDSGGEDKPYNETNEPCSSSCCFGCTLAIDGIRGTKFAGRSFNVEEGASGAEVYRSRDVTGRQAYVKFNCIPGGQTSFPAKRPRLHSEKERSDCAKRLVKGSSRTEVSMERHKQLVEIGVQRMAADCGLGHLGVRTWTENVNASMPTIGVTFQQEGLFSEAAPGISLNMLLNDAKGTSVDFVKAMIANVSSLRVRELAIHDLMFSEGDRHGGNVQIDESSNLKLIDNDSALGIMYGTRLWKRPRGLDSIFIPGTERFLTLYRSKTLRVLDYRCHLPSPEGIGKDYPPQVAQCLQDFVGSSVEQLRRKYLIPRHDEAENLRERARDMLELGFEESLQVALEAEKTRYFEQMAEGAKVITSRYRPHGEPNCSF</sequence>
<evidence type="ECO:0008006" key="4">
    <source>
        <dbReference type="Google" id="ProtNLM"/>
    </source>
</evidence>
<evidence type="ECO:0000256" key="1">
    <source>
        <dbReference type="SAM" id="SignalP"/>
    </source>
</evidence>
<keyword evidence="3" id="KW-1185">Reference proteome</keyword>
<dbReference type="EMBL" id="LGRX02035567">
    <property type="protein sequence ID" value="KAK3234057.1"/>
    <property type="molecule type" value="Genomic_DNA"/>
</dbReference>
<dbReference type="Proteomes" id="UP001190700">
    <property type="component" value="Unassembled WGS sequence"/>
</dbReference>
<protein>
    <recommendedName>
        <fullName evidence="4">PI3K/PI4K catalytic domain-containing protein</fullName>
    </recommendedName>
</protein>
<gene>
    <name evidence="2" type="ORF">CYMTET_55681</name>
</gene>
<reference evidence="2 3" key="1">
    <citation type="journal article" date="2015" name="Genome Biol. Evol.">
        <title>Comparative Genomics of a Bacterivorous Green Alga Reveals Evolutionary Causalities and Consequences of Phago-Mixotrophic Mode of Nutrition.</title>
        <authorList>
            <person name="Burns J.A."/>
            <person name="Paasch A."/>
            <person name="Narechania A."/>
            <person name="Kim E."/>
        </authorList>
    </citation>
    <scope>NUCLEOTIDE SEQUENCE [LARGE SCALE GENOMIC DNA]</scope>
    <source>
        <strain evidence="2 3">PLY_AMNH</strain>
    </source>
</reference>
<evidence type="ECO:0000313" key="2">
    <source>
        <dbReference type="EMBL" id="KAK3234057.1"/>
    </source>
</evidence>
<proteinExistence type="predicted"/>
<comment type="caution">
    <text evidence="2">The sequence shown here is derived from an EMBL/GenBank/DDBJ whole genome shotgun (WGS) entry which is preliminary data.</text>
</comment>
<keyword evidence="1" id="KW-0732">Signal</keyword>
<feature type="signal peptide" evidence="1">
    <location>
        <begin position="1"/>
        <end position="26"/>
    </location>
</feature>
<dbReference type="AlphaFoldDB" id="A0AAE0BEC0"/>
<organism evidence="2 3">
    <name type="scientific">Cymbomonas tetramitiformis</name>
    <dbReference type="NCBI Taxonomy" id="36881"/>
    <lineage>
        <taxon>Eukaryota</taxon>
        <taxon>Viridiplantae</taxon>
        <taxon>Chlorophyta</taxon>
        <taxon>Pyramimonadophyceae</taxon>
        <taxon>Pyramimonadales</taxon>
        <taxon>Pyramimonadaceae</taxon>
        <taxon>Cymbomonas</taxon>
    </lineage>
</organism>
<name>A0AAE0BEC0_9CHLO</name>
<evidence type="ECO:0000313" key="3">
    <source>
        <dbReference type="Proteomes" id="UP001190700"/>
    </source>
</evidence>
<accession>A0AAE0BEC0</accession>
<feature type="chain" id="PRO_5042079203" description="PI3K/PI4K catalytic domain-containing protein" evidence="1">
    <location>
        <begin position="27"/>
        <end position="646"/>
    </location>
</feature>